<gene>
    <name evidence="1" type="ORF">S01H4_37320</name>
</gene>
<sequence length="77" mass="8940">MVHWGFFWQKLLSFTKQKKKEDLFYRISNLEIIGNSRANNGNRAKKLKANRFFTLVFGRSISTGSLYISPSVKEAKP</sequence>
<evidence type="ECO:0000313" key="1">
    <source>
        <dbReference type="EMBL" id="GAG99322.1"/>
    </source>
</evidence>
<comment type="caution">
    <text evidence="1">The sequence shown here is derived from an EMBL/GenBank/DDBJ whole genome shotgun (WGS) entry which is preliminary data.</text>
</comment>
<feature type="non-terminal residue" evidence="1">
    <location>
        <position position="77"/>
    </location>
</feature>
<organism evidence="1">
    <name type="scientific">marine sediment metagenome</name>
    <dbReference type="NCBI Taxonomy" id="412755"/>
    <lineage>
        <taxon>unclassified sequences</taxon>
        <taxon>metagenomes</taxon>
        <taxon>ecological metagenomes</taxon>
    </lineage>
</organism>
<dbReference type="EMBL" id="BART01020038">
    <property type="protein sequence ID" value="GAG99322.1"/>
    <property type="molecule type" value="Genomic_DNA"/>
</dbReference>
<dbReference type="AlphaFoldDB" id="X1D2H6"/>
<accession>X1D2H6</accession>
<proteinExistence type="predicted"/>
<protein>
    <submittedName>
        <fullName evidence="1">Uncharacterized protein</fullName>
    </submittedName>
</protein>
<reference evidence="1" key="1">
    <citation type="journal article" date="2014" name="Front. Microbiol.">
        <title>High frequency of phylogenetically diverse reductive dehalogenase-homologous genes in deep subseafloor sedimentary metagenomes.</title>
        <authorList>
            <person name="Kawai M."/>
            <person name="Futagami T."/>
            <person name="Toyoda A."/>
            <person name="Takaki Y."/>
            <person name="Nishi S."/>
            <person name="Hori S."/>
            <person name="Arai W."/>
            <person name="Tsubouchi T."/>
            <person name="Morono Y."/>
            <person name="Uchiyama I."/>
            <person name="Ito T."/>
            <person name="Fujiyama A."/>
            <person name="Inagaki F."/>
            <person name="Takami H."/>
        </authorList>
    </citation>
    <scope>NUCLEOTIDE SEQUENCE</scope>
    <source>
        <strain evidence="1">Expedition CK06-06</strain>
    </source>
</reference>
<name>X1D2H6_9ZZZZ</name>